<evidence type="ECO:0000256" key="2">
    <source>
        <dbReference type="ARBA" id="ARBA00022801"/>
    </source>
</evidence>
<dbReference type="Gene3D" id="3.40.50.300">
    <property type="entry name" value="P-loop containing nucleotide triphosphate hydrolases"/>
    <property type="match status" value="2"/>
</dbReference>
<keyword evidence="3" id="KW-0347">Helicase</keyword>
<dbReference type="InterPro" id="IPR011545">
    <property type="entry name" value="DEAD/DEAH_box_helicase_dom"/>
</dbReference>
<accession>A0A9K3CWI4</accession>
<name>A0A9K3CWI4_9EUKA</name>
<evidence type="ECO:0000256" key="3">
    <source>
        <dbReference type="ARBA" id="ARBA00022806"/>
    </source>
</evidence>
<reference evidence="6 7" key="1">
    <citation type="journal article" date="2018" name="PLoS ONE">
        <title>The draft genome of Kipferlia bialata reveals reductive genome evolution in fornicate parasites.</title>
        <authorList>
            <person name="Tanifuji G."/>
            <person name="Takabayashi S."/>
            <person name="Kume K."/>
            <person name="Takagi M."/>
            <person name="Nakayama T."/>
            <person name="Kamikawa R."/>
            <person name="Inagaki Y."/>
            <person name="Hashimoto T."/>
        </authorList>
    </citation>
    <scope>NUCLEOTIDE SEQUENCE [LARGE SCALE GENOMIC DNA]</scope>
    <source>
        <strain evidence="6">NY0173</strain>
    </source>
</reference>
<dbReference type="PROSITE" id="PS51192">
    <property type="entry name" value="HELICASE_ATP_BIND_1"/>
    <property type="match status" value="1"/>
</dbReference>
<evidence type="ECO:0000256" key="1">
    <source>
        <dbReference type="ARBA" id="ARBA00022741"/>
    </source>
</evidence>
<gene>
    <name evidence="6" type="ORF">KIPB_004780</name>
</gene>
<keyword evidence="4" id="KW-0067">ATP-binding</keyword>
<keyword evidence="1" id="KW-0547">Nucleotide-binding</keyword>
<feature type="non-terminal residue" evidence="6">
    <location>
        <position position="1"/>
    </location>
</feature>
<dbReference type="InterPro" id="IPR014001">
    <property type="entry name" value="Helicase_ATP-bd"/>
</dbReference>
<sequence length="345" mass="37410">MAEIESDRYHLDLVPGSEVTGPEVDLSQAGCYMEGTVSLVQGPELRLCVKEATCTYVVDGEERSVTSSDGWHMDLGCVSASHKVIPSDPSPSHKAPELFADMNLKEDLVKGIEFCGCIAPSKVQSLAIEPIVLGHNTVLQASPGTGMTTAVAIGILQRLETATTATASPQALVLTPTRDLAHKVSRTISKIGRLMGVRVHTCVGGTPVSSDLFALRKGVDVIVGTPGRVLDLISRDRLNTKSLKMYCLEEGGQMLSGSLRDQTVQVTQLIPPKVQVVVTADSVLLEELHQFVQDPVKITVERDSAELENISQFYINCSREDYKFETLLDLYKTISVHQAVIFCNT</sequence>
<evidence type="ECO:0000313" key="7">
    <source>
        <dbReference type="Proteomes" id="UP000265618"/>
    </source>
</evidence>
<dbReference type="Proteomes" id="UP000265618">
    <property type="component" value="Unassembled WGS sequence"/>
</dbReference>
<dbReference type="OrthoDB" id="10265785at2759"/>
<dbReference type="GO" id="GO:0005524">
    <property type="term" value="F:ATP binding"/>
    <property type="evidence" value="ECO:0007669"/>
    <property type="project" value="UniProtKB-KW"/>
</dbReference>
<dbReference type="AlphaFoldDB" id="A0A9K3CWI4"/>
<protein>
    <recommendedName>
        <fullName evidence="5">Helicase ATP-binding domain-containing protein</fullName>
    </recommendedName>
</protein>
<dbReference type="SMART" id="SM00487">
    <property type="entry name" value="DEXDc"/>
    <property type="match status" value="1"/>
</dbReference>
<dbReference type="PANTHER" id="PTHR47960">
    <property type="entry name" value="DEAD-BOX ATP-DEPENDENT RNA HELICASE 50"/>
    <property type="match status" value="1"/>
</dbReference>
<comment type="caution">
    <text evidence="6">The sequence shown here is derived from an EMBL/GenBank/DDBJ whole genome shotgun (WGS) entry which is preliminary data.</text>
</comment>
<evidence type="ECO:0000313" key="6">
    <source>
        <dbReference type="EMBL" id="GIQ83455.1"/>
    </source>
</evidence>
<keyword evidence="2" id="KW-0378">Hydrolase</keyword>
<dbReference type="EMBL" id="BDIP01001058">
    <property type="protein sequence ID" value="GIQ83455.1"/>
    <property type="molecule type" value="Genomic_DNA"/>
</dbReference>
<evidence type="ECO:0000256" key="4">
    <source>
        <dbReference type="ARBA" id="ARBA00022840"/>
    </source>
</evidence>
<dbReference type="GO" id="GO:0016787">
    <property type="term" value="F:hydrolase activity"/>
    <property type="evidence" value="ECO:0007669"/>
    <property type="project" value="UniProtKB-KW"/>
</dbReference>
<dbReference type="GO" id="GO:0004386">
    <property type="term" value="F:helicase activity"/>
    <property type="evidence" value="ECO:0007669"/>
    <property type="project" value="UniProtKB-KW"/>
</dbReference>
<dbReference type="Pfam" id="PF00270">
    <property type="entry name" value="DEAD"/>
    <property type="match status" value="1"/>
</dbReference>
<dbReference type="SUPFAM" id="SSF52540">
    <property type="entry name" value="P-loop containing nucleoside triphosphate hydrolases"/>
    <property type="match status" value="1"/>
</dbReference>
<dbReference type="GO" id="GO:0003676">
    <property type="term" value="F:nucleic acid binding"/>
    <property type="evidence" value="ECO:0007669"/>
    <property type="project" value="InterPro"/>
</dbReference>
<evidence type="ECO:0000259" key="5">
    <source>
        <dbReference type="PROSITE" id="PS51192"/>
    </source>
</evidence>
<keyword evidence="7" id="KW-1185">Reference proteome</keyword>
<proteinExistence type="predicted"/>
<dbReference type="InterPro" id="IPR027417">
    <property type="entry name" value="P-loop_NTPase"/>
</dbReference>
<feature type="domain" description="Helicase ATP-binding" evidence="5">
    <location>
        <begin position="128"/>
        <end position="280"/>
    </location>
</feature>
<organism evidence="6 7">
    <name type="scientific">Kipferlia bialata</name>
    <dbReference type="NCBI Taxonomy" id="797122"/>
    <lineage>
        <taxon>Eukaryota</taxon>
        <taxon>Metamonada</taxon>
        <taxon>Carpediemonas-like organisms</taxon>
        <taxon>Kipferlia</taxon>
    </lineage>
</organism>